<feature type="compositionally biased region" description="Polar residues" evidence="1">
    <location>
        <begin position="508"/>
        <end position="517"/>
    </location>
</feature>
<feature type="compositionally biased region" description="Polar residues" evidence="1">
    <location>
        <begin position="417"/>
        <end position="460"/>
    </location>
</feature>
<feature type="region of interest" description="Disordered" evidence="1">
    <location>
        <begin position="28"/>
        <end position="95"/>
    </location>
</feature>
<sequence>MRSNENGIPVYRMYFFVVLLRSIFKGRTKMPKKKKQKTPLGRGVSRSVSTEKTRNSRAQEPHGEHVRERSPEYTAQQNRQTHEQTGPHVEKQKNLELTTTNTEHRTLNPAMLAHETSIVQQYTHTLKELLENVQRDGALKYLRQLPDNGRRNGDDAYWDVFTRYGTFLNDESASRHTSDLIGEMAFQWRERPLEVGGNPGEREDIPQEFLRLSKITPQQYRAKDKEKYRSNAHAALVQLFQDSQKRNPRKEYAVPNPILIEELINILGEKCSGRFLNETATAIGSTLISLDSADHREERRNKQKVMVTCTSRDKINVSVSRSIYQSVIESHVEAKISYDVTAVNGLISYQNCYAKVTLPVAPSILTELKKLETAHASGARQQAPLVTYKTDELILEAPIPGGAFTVASMLEEVPHISGSSVEAQPRAYSTQHGGTSTSATPTISARSIPQSASVSTNVAAQRSAGGARSSSTVSSSVTPTKSTSGTSRTGISNARDSYARAPYRLDDTSTAVENVRSTVPYRTAPANAREGTSVPVAQQEHASGSGSRREESSSSSTEQTHSNSLWARIRNLFVAAFRSIKKFFGSIKLRREPSPYAAMDDPRYGNTVRALLQQARERHAQRSSHTTQGASAQPSSHTSSIDVGQVIPNAAARSRGRY</sequence>
<gene>
    <name evidence="3" type="ORF">ANPL_03320</name>
</gene>
<keyword evidence="2" id="KW-1133">Transmembrane helix</keyword>
<dbReference type="EMBL" id="CP046391">
    <property type="protein sequence ID" value="QJC27722.1"/>
    <property type="molecule type" value="Genomic_DNA"/>
</dbReference>
<evidence type="ECO:0000313" key="4">
    <source>
        <dbReference type="Proteomes" id="UP000500930"/>
    </source>
</evidence>
<dbReference type="AlphaFoldDB" id="A0A858PYS9"/>
<keyword evidence="2" id="KW-0812">Transmembrane</keyword>
<evidence type="ECO:0000256" key="1">
    <source>
        <dbReference type="SAM" id="MobiDB-lite"/>
    </source>
</evidence>
<dbReference type="Proteomes" id="UP000500930">
    <property type="component" value="Chromosome"/>
</dbReference>
<feature type="compositionally biased region" description="Basic and acidic residues" evidence="1">
    <location>
        <begin position="49"/>
        <end position="71"/>
    </location>
</feature>
<proteinExistence type="predicted"/>
<feature type="compositionally biased region" description="Basic residues" evidence="1">
    <location>
        <begin position="28"/>
        <end position="37"/>
    </location>
</feature>
<protein>
    <submittedName>
        <fullName evidence="3">Uncharacterized protein</fullName>
    </submittedName>
</protein>
<reference evidence="3 4" key="1">
    <citation type="journal article" date="2020" name="Pathogens">
        <title>First Whole Genome Sequence of Anaplasma platys, an Obligate Intracellular Rickettsial Pathogen of Dogs.</title>
        <authorList>
            <person name="Llanes A."/>
            <person name="Rajeev S."/>
        </authorList>
    </citation>
    <scope>NUCLEOTIDE SEQUENCE [LARGE SCALE GENOMIC DNA]</scope>
    <source>
        <strain evidence="3 4">S3</strain>
    </source>
</reference>
<accession>A0A858PYS9</accession>
<dbReference type="KEGG" id="aplt:ANPL_03320"/>
<feature type="region of interest" description="Disordered" evidence="1">
    <location>
        <begin position="614"/>
        <end position="658"/>
    </location>
</feature>
<keyword evidence="4" id="KW-1185">Reference proteome</keyword>
<feature type="region of interest" description="Disordered" evidence="1">
    <location>
        <begin position="417"/>
        <end position="562"/>
    </location>
</feature>
<feature type="transmembrane region" description="Helical" evidence="2">
    <location>
        <begin position="6"/>
        <end position="24"/>
    </location>
</feature>
<keyword evidence="2" id="KW-0472">Membrane</keyword>
<name>A0A858PYS9_9RICK</name>
<organism evidence="3 4">
    <name type="scientific">Anaplasma platys</name>
    <dbReference type="NCBI Taxonomy" id="949"/>
    <lineage>
        <taxon>Bacteria</taxon>
        <taxon>Pseudomonadati</taxon>
        <taxon>Pseudomonadota</taxon>
        <taxon>Alphaproteobacteria</taxon>
        <taxon>Rickettsiales</taxon>
        <taxon>Anaplasmataceae</taxon>
        <taxon>Anaplasma</taxon>
    </lineage>
</organism>
<evidence type="ECO:0000256" key="2">
    <source>
        <dbReference type="SAM" id="Phobius"/>
    </source>
</evidence>
<feature type="compositionally biased region" description="Low complexity" evidence="1">
    <location>
        <begin position="462"/>
        <end position="487"/>
    </location>
</feature>
<feature type="compositionally biased region" description="Polar residues" evidence="1">
    <location>
        <begin position="623"/>
        <end position="642"/>
    </location>
</feature>
<evidence type="ECO:0000313" key="3">
    <source>
        <dbReference type="EMBL" id="QJC27722.1"/>
    </source>
</evidence>